<evidence type="ECO:0000313" key="9">
    <source>
        <dbReference type="Proteomes" id="UP000035642"/>
    </source>
</evidence>
<reference evidence="10" key="2">
    <citation type="submission" date="2016-04" db="UniProtKB">
        <authorList>
            <consortium name="WormBaseParasite"/>
        </authorList>
    </citation>
    <scope>IDENTIFICATION</scope>
</reference>
<evidence type="ECO:0000256" key="6">
    <source>
        <dbReference type="ARBA" id="ARBA00023136"/>
    </source>
</evidence>
<evidence type="ECO:0000256" key="7">
    <source>
        <dbReference type="SAM" id="Phobius"/>
    </source>
</evidence>
<sequence length="352" mass="40714">MSVARKMHYKGPNEMRYESEASSWVRLFRAFDVDHDGFIPTTDLRRSIREAAFSFGLDPEEVNAMTRNIDANGDRLIDFAEFCTLMSRVKRRRLLHLMFRAAQFVVPRSKRTEPFSYLQRYKCCPPPVFMATMSIIVIYIYYTMESDKGLSITGPVPTKSVLIFNPYRKEELWRFITYMFIHIGLYHLVFNVLTQLLLGIPLELVHQWRVIVIYLAGVLSGSLLVAAVDRHVFLAGASGGVYALLAAHLAELIMNWSEMEFNWLRAIVLTIMIGSDAAVSIFQRYSVDRTDRVSYVSHIGGFLAGVFLGVIVLRNFRYHRWEGKLWWASLFAYVFFLIICIVFIFAPHVIKF</sequence>
<dbReference type="PANTHER" id="PTHR45840">
    <property type="entry name" value="RHOMBOID-RELATED PROTEIN"/>
    <property type="match status" value="1"/>
</dbReference>
<feature type="transmembrane region" description="Helical" evidence="7">
    <location>
        <begin position="234"/>
        <end position="254"/>
    </location>
</feature>
<dbReference type="SUPFAM" id="SSF144091">
    <property type="entry name" value="Rhomboid-like"/>
    <property type="match status" value="1"/>
</dbReference>
<accession>A0A158P970</accession>
<evidence type="ECO:0000256" key="2">
    <source>
        <dbReference type="ARBA" id="ARBA00009045"/>
    </source>
</evidence>
<dbReference type="SUPFAM" id="SSF47473">
    <property type="entry name" value="EF-hand"/>
    <property type="match status" value="1"/>
</dbReference>
<dbReference type="GO" id="GO:0004252">
    <property type="term" value="F:serine-type endopeptidase activity"/>
    <property type="evidence" value="ECO:0007669"/>
    <property type="project" value="InterPro"/>
</dbReference>
<dbReference type="STRING" id="6313.A0A158P970"/>
<dbReference type="InterPro" id="IPR011992">
    <property type="entry name" value="EF-hand-dom_pair"/>
</dbReference>
<proteinExistence type="inferred from homology"/>
<dbReference type="GO" id="GO:0005509">
    <property type="term" value="F:calcium ion binding"/>
    <property type="evidence" value="ECO:0007669"/>
    <property type="project" value="InterPro"/>
</dbReference>
<feature type="domain" description="EF-hand" evidence="8">
    <location>
        <begin position="19"/>
        <end position="54"/>
    </location>
</feature>
<feature type="transmembrane region" description="Helical" evidence="7">
    <location>
        <begin position="210"/>
        <end position="228"/>
    </location>
</feature>
<keyword evidence="9" id="KW-1185">Reference proteome</keyword>
<dbReference type="PROSITE" id="PS00018">
    <property type="entry name" value="EF_HAND_1"/>
    <property type="match status" value="1"/>
</dbReference>
<dbReference type="GO" id="GO:0016020">
    <property type="term" value="C:membrane"/>
    <property type="evidence" value="ECO:0007669"/>
    <property type="project" value="UniProtKB-SubCell"/>
</dbReference>
<feature type="transmembrane region" description="Helical" evidence="7">
    <location>
        <begin position="325"/>
        <end position="346"/>
    </location>
</feature>
<name>A0A158P970_ANGCA</name>
<organism evidence="9 10">
    <name type="scientific">Angiostrongylus cantonensis</name>
    <name type="common">Rat lungworm</name>
    <dbReference type="NCBI Taxonomy" id="6313"/>
    <lineage>
        <taxon>Eukaryota</taxon>
        <taxon>Metazoa</taxon>
        <taxon>Ecdysozoa</taxon>
        <taxon>Nematoda</taxon>
        <taxon>Chromadorea</taxon>
        <taxon>Rhabditida</taxon>
        <taxon>Rhabditina</taxon>
        <taxon>Rhabditomorpha</taxon>
        <taxon>Strongyloidea</taxon>
        <taxon>Metastrongylidae</taxon>
        <taxon>Angiostrongylus</taxon>
    </lineage>
</organism>
<reference evidence="9" key="1">
    <citation type="submission" date="2012-09" db="EMBL/GenBank/DDBJ databases">
        <authorList>
            <person name="Martin A.A."/>
        </authorList>
    </citation>
    <scope>NUCLEOTIDE SEQUENCE</scope>
</reference>
<comment type="subcellular location">
    <subcellularLocation>
        <location evidence="1">Membrane</location>
        <topology evidence="1">Multi-pass membrane protein</topology>
    </subcellularLocation>
</comment>
<keyword evidence="3 7" id="KW-0812">Transmembrane</keyword>
<evidence type="ECO:0000256" key="1">
    <source>
        <dbReference type="ARBA" id="ARBA00004141"/>
    </source>
</evidence>
<dbReference type="AlphaFoldDB" id="A0A158P970"/>
<dbReference type="Pfam" id="PF13499">
    <property type="entry name" value="EF-hand_7"/>
    <property type="match status" value="1"/>
</dbReference>
<dbReference type="Pfam" id="PF01694">
    <property type="entry name" value="Rhomboid"/>
    <property type="match status" value="1"/>
</dbReference>
<dbReference type="InterPro" id="IPR022764">
    <property type="entry name" value="Peptidase_S54_rhomboid_dom"/>
</dbReference>
<protein>
    <submittedName>
        <fullName evidence="10">Rhomboid protease</fullName>
    </submittedName>
</protein>
<evidence type="ECO:0000259" key="8">
    <source>
        <dbReference type="PROSITE" id="PS50222"/>
    </source>
</evidence>
<evidence type="ECO:0000313" key="10">
    <source>
        <dbReference type="WBParaSite" id="ACAC_0000791001-mRNA-1"/>
    </source>
</evidence>
<evidence type="ECO:0000256" key="4">
    <source>
        <dbReference type="ARBA" id="ARBA00022837"/>
    </source>
</evidence>
<dbReference type="PROSITE" id="PS50222">
    <property type="entry name" value="EF_HAND_2"/>
    <property type="match status" value="2"/>
</dbReference>
<evidence type="ECO:0000256" key="5">
    <source>
        <dbReference type="ARBA" id="ARBA00022989"/>
    </source>
</evidence>
<keyword evidence="5 7" id="KW-1133">Transmembrane helix</keyword>
<dbReference type="InterPro" id="IPR018247">
    <property type="entry name" value="EF_Hand_1_Ca_BS"/>
</dbReference>
<dbReference type="PANTHER" id="PTHR45840:SF9">
    <property type="entry name" value="INACTIVE RHOMBOID-RELATED PROTEIN 2"/>
    <property type="match status" value="1"/>
</dbReference>
<dbReference type="CDD" id="cd00051">
    <property type="entry name" value="EFh"/>
    <property type="match status" value="1"/>
</dbReference>
<feature type="domain" description="EF-hand" evidence="8">
    <location>
        <begin position="57"/>
        <end position="92"/>
    </location>
</feature>
<dbReference type="InterPro" id="IPR002048">
    <property type="entry name" value="EF_hand_dom"/>
</dbReference>
<keyword evidence="4" id="KW-0106">Calcium</keyword>
<dbReference type="SMART" id="SM00054">
    <property type="entry name" value="EFh"/>
    <property type="match status" value="2"/>
</dbReference>
<feature type="transmembrane region" description="Helical" evidence="7">
    <location>
        <begin position="266"/>
        <end position="283"/>
    </location>
</feature>
<keyword evidence="6 7" id="KW-0472">Membrane</keyword>
<dbReference type="Gene3D" id="1.10.238.10">
    <property type="entry name" value="EF-hand"/>
    <property type="match status" value="1"/>
</dbReference>
<comment type="similarity">
    <text evidence="2">Belongs to the peptidase S54 family.</text>
</comment>
<feature type="transmembrane region" description="Helical" evidence="7">
    <location>
        <begin position="175"/>
        <end position="198"/>
    </location>
</feature>
<dbReference type="InterPro" id="IPR035952">
    <property type="entry name" value="Rhomboid-like_sf"/>
</dbReference>
<feature type="transmembrane region" description="Helical" evidence="7">
    <location>
        <begin position="123"/>
        <end position="142"/>
    </location>
</feature>
<dbReference type="InterPro" id="IPR051739">
    <property type="entry name" value="Rhomboid_IM_Serine_Proteases"/>
</dbReference>
<evidence type="ECO:0000256" key="3">
    <source>
        <dbReference type="ARBA" id="ARBA00022692"/>
    </source>
</evidence>
<dbReference type="Proteomes" id="UP000035642">
    <property type="component" value="Unassembled WGS sequence"/>
</dbReference>
<dbReference type="Gene3D" id="1.20.1540.10">
    <property type="entry name" value="Rhomboid-like"/>
    <property type="match status" value="1"/>
</dbReference>
<feature type="transmembrane region" description="Helical" evidence="7">
    <location>
        <begin position="295"/>
        <end position="313"/>
    </location>
</feature>
<dbReference type="WBParaSite" id="ACAC_0000791001-mRNA-1">
    <property type="protein sequence ID" value="ACAC_0000791001-mRNA-1"/>
    <property type="gene ID" value="ACAC_0000791001"/>
</dbReference>